<dbReference type="RefSeq" id="WP_154072008.1">
    <property type="nucleotide sequence ID" value="NZ_LT670817.1"/>
</dbReference>
<gene>
    <name evidence="2" type="ORF">SAMN05443248_0935</name>
</gene>
<dbReference type="OrthoDB" id="8456047at2"/>
<feature type="region of interest" description="Disordered" evidence="1">
    <location>
        <begin position="114"/>
        <end position="146"/>
    </location>
</feature>
<evidence type="ECO:0000256" key="1">
    <source>
        <dbReference type="SAM" id="MobiDB-lite"/>
    </source>
</evidence>
<dbReference type="EMBL" id="LT670817">
    <property type="protein sequence ID" value="SHG26403.1"/>
    <property type="molecule type" value="Genomic_DNA"/>
</dbReference>
<reference evidence="2 3" key="1">
    <citation type="submission" date="2016-11" db="EMBL/GenBank/DDBJ databases">
        <authorList>
            <person name="Jaros S."/>
            <person name="Januszkiewicz K."/>
            <person name="Wedrychowicz H."/>
        </authorList>
    </citation>
    <scope>NUCLEOTIDE SEQUENCE [LARGE SCALE GENOMIC DNA]</scope>
    <source>
        <strain evidence="2 3">GAS138</strain>
    </source>
</reference>
<dbReference type="AlphaFoldDB" id="A0A1M5IEZ8"/>
<protein>
    <submittedName>
        <fullName evidence="2">Uncharacterized protein</fullName>
    </submittedName>
</protein>
<organism evidence="2 3">
    <name type="scientific">Bradyrhizobium erythrophlei</name>
    <dbReference type="NCBI Taxonomy" id="1437360"/>
    <lineage>
        <taxon>Bacteria</taxon>
        <taxon>Pseudomonadati</taxon>
        <taxon>Pseudomonadota</taxon>
        <taxon>Alphaproteobacteria</taxon>
        <taxon>Hyphomicrobiales</taxon>
        <taxon>Nitrobacteraceae</taxon>
        <taxon>Bradyrhizobium</taxon>
    </lineage>
</organism>
<dbReference type="Proteomes" id="UP000189796">
    <property type="component" value="Chromosome I"/>
</dbReference>
<name>A0A1M5IEZ8_9BRAD</name>
<evidence type="ECO:0000313" key="2">
    <source>
        <dbReference type="EMBL" id="SHG26403.1"/>
    </source>
</evidence>
<evidence type="ECO:0000313" key="3">
    <source>
        <dbReference type="Proteomes" id="UP000189796"/>
    </source>
</evidence>
<sequence>MARTAKTVRWTRHAFLKALEELPPGLYQERWIKWVSNYNRGRKRKNASAKTIYNRVQQPSWILWLAEAGGIDKASIRDAKKRAAGHDKNQTRTKEMRVTLSWARIAGQLEQIPSRKHLTEYHTTTGLGGKEPTKNKQERNSSSAASDSYSRYVETYEVEITPAHNTLQKRFECFLSRDGATELKPNVDGVDLRYQDETKGTILVEIKPCERASARYAIRTAIGQLLDYEQRVKKHASLLIVVGTKPLEEDRLLATSNGFGIAYPAKGLFEVLWPTLRTR</sequence>
<proteinExistence type="predicted"/>
<accession>A0A1M5IEZ8</accession>